<evidence type="ECO:0000313" key="8">
    <source>
        <dbReference type="Proteomes" id="UP000255335"/>
    </source>
</evidence>
<dbReference type="EMBL" id="UGHZ01000001">
    <property type="protein sequence ID" value="STP09281.1"/>
    <property type="molecule type" value="Genomic_DNA"/>
</dbReference>
<proteinExistence type="inferred from homology"/>
<dbReference type="InterPro" id="IPR020103">
    <property type="entry name" value="PsdUridine_synth_cat_dom_sf"/>
</dbReference>
<feature type="active site" description="Nucleophile" evidence="5">
    <location>
        <position position="39"/>
    </location>
</feature>
<dbReference type="PANTHER" id="PTHR13767:SF2">
    <property type="entry name" value="PSEUDOURIDYLATE SYNTHASE TRUB1"/>
    <property type="match status" value="1"/>
</dbReference>
<accession>A0A377JN94</accession>
<comment type="similarity">
    <text evidence="2 5">Belongs to the pseudouridine synthase TruB family. Type 1 subfamily.</text>
</comment>
<sequence length="276" mass="31277">MESLLVAAYKPPFISSNAYLGRLKRHFGIKKGGYLGTLDPFAQGVLVVGFGSYTRLFPHLQKTPKVYRATLWLGAKSLSLDIENITLVECVKEQSKAHISEILESLQGTLSYTPPKFSARHINGKRAYELARQGEEFELSQTQMTIYDIKLLHYNHPFLHFEVSVSEGAYVRSIGMIIAENLGVNGALSHLERVSEGEMSVSQTQGLKILNPIEFLPYKRLENMQKFYDDMYCGKKILLKNTEKGKYIVCFDDFFSIIQVLSDGSVEYIVNRIELC</sequence>
<dbReference type="GO" id="GO:0031119">
    <property type="term" value="P:tRNA pseudouridine synthesis"/>
    <property type="evidence" value="ECO:0007669"/>
    <property type="project" value="UniProtKB-UniRule"/>
</dbReference>
<dbReference type="RefSeq" id="WP_115026006.1">
    <property type="nucleotide sequence ID" value="NZ_UGHZ01000001.1"/>
</dbReference>
<comment type="function">
    <text evidence="5">Responsible for synthesis of pseudouridine from uracil-55 in the psi GC loop of transfer RNAs.</text>
</comment>
<dbReference type="Gene3D" id="3.30.2350.10">
    <property type="entry name" value="Pseudouridine synthase"/>
    <property type="match status" value="1"/>
</dbReference>
<evidence type="ECO:0000256" key="5">
    <source>
        <dbReference type="HAMAP-Rule" id="MF_01080"/>
    </source>
</evidence>
<dbReference type="NCBIfam" id="TIGR00431">
    <property type="entry name" value="TruB"/>
    <property type="match status" value="1"/>
</dbReference>
<reference evidence="7 8" key="1">
    <citation type="submission" date="2018-06" db="EMBL/GenBank/DDBJ databases">
        <authorList>
            <consortium name="Pathogen Informatics"/>
            <person name="Doyle S."/>
        </authorList>
    </citation>
    <scope>NUCLEOTIDE SEQUENCE [LARGE SCALE GENOMIC DNA]</scope>
    <source>
        <strain evidence="7 8">NCTC12221</strain>
    </source>
</reference>
<keyword evidence="4 5" id="KW-0413">Isomerase</keyword>
<dbReference type="Pfam" id="PF01509">
    <property type="entry name" value="TruB_N"/>
    <property type="match status" value="1"/>
</dbReference>
<dbReference type="AlphaFoldDB" id="A0A377JN94"/>
<evidence type="ECO:0000313" key="7">
    <source>
        <dbReference type="EMBL" id="STP09281.1"/>
    </source>
</evidence>
<dbReference type="PANTHER" id="PTHR13767">
    <property type="entry name" value="TRNA-PSEUDOURIDINE SYNTHASE"/>
    <property type="match status" value="1"/>
</dbReference>
<evidence type="ECO:0000256" key="2">
    <source>
        <dbReference type="ARBA" id="ARBA00005642"/>
    </source>
</evidence>
<name>A0A377JN94_9HELI</name>
<organism evidence="7 8">
    <name type="scientific">Helicobacter cinaedi</name>
    <dbReference type="NCBI Taxonomy" id="213"/>
    <lineage>
        <taxon>Bacteria</taxon>
        <taxon>Pseudomonadati</taxon>
        <taxon>Campylobacterota</taxon>
        <taxon>Epsilonproteobacteria</taxon>
        <taxon>Campylobacterales</taxon>
        <taxon>Helicobacteraceae</taxon>
        <taxon>Helicobacter</taxon>
    </lineage>
</organism>
<evidence type="ECO:0000256" key="3">
    <source>
        <dbReference type="ARBA" id="ARBA00022694"/>
    </source>
</evidence>
<keyword evidence="3 5" id="KW-0819">tRNA processing</keyword>
<gene>
    <name evidence="5 7" type="primary">truB</name>
    <name evidence="7" type="ORF">NCTC12221_00721</name>
</gene>
<dbReference type="GO" id="GO:1990481">
    <property type="term" value="P:mRNA pseudouridine synthesis"/>
    <property type="evidence" value="ECO:0007669"/>
    <property type="project" value="TreeGrafter"/>
</dbReference>
<protein>
    <recommendedName>
        <fullName evidence="5">tRNA pseudouridine synthase B</fullName>
        <ecNumber evidence="5">5.4.99.25</ecNumber>
    </recommendedName>
    <alternativeName>
        <fullName evidence="5">tRNA pseudouridine(55) synthase</fullName>
        <shortName evidence="5">Psi55 synthase</shortName>
    </alternativeName>
    <alternativeName>
        <fullName evidence="5">tRNA pseudouridylate synthase</fullName>
    </alternativeName>
    <alternativeName>
        <fullName evidence="5">tRNA-uridine isomerase</fullName>
    </alternativeName>
</protein>
<dbReference type="GO" id="GO:0003723">
    <property type="term" value="F:RNA binding"/>
    <property type="evidence" value="ECO:0007669"/>
    <property type="project" value="InterPro"/>
</dbReference>
<evidence type="ECO:0000256" key="4">
    <source>
        <dbReference type="ARBA" id="ARBA00023235"/>
    </source>
</evidence>
<evidence type="ECO:0000256" key="1">
    <source>
        <dbReference type="ARBA" id="ARBA00000385"/>
    </source>
</evidence>
<feature type="domain" description="Pseudouridine synthase II N-terminal" evidence="6">
    <location>
        <begin position="24"/>
        <end position="171"/>
    </location>
</feature>
<dbReference type="InterPro" id="IPR014780">
    <property type="entry name" value="tRNA_psdUridine_synth_TruB"/>
</dbReference>
<dbReference type="EC" id="5.4.99.25" evidence="5"/>
<evidence type="ECO:0000259" key="6">
    <source>
        <dbReference type="Pfam" id="PF01509"/>
    </source>
</evidence>
<dbReference type="SUPFAM" id="SSF55120">
    <property type="entry name" value="Pseudouridine synthase"/>
    <property type="match status" value="1"/>
</dbReference>
<dbReference type="GO" id="GO:0160148">
    <property type="term" value="F:tRNA pseudouridine(55) synthase activity"/>
    <property type="evidence" value="ECO:0007669"/>
    <property type="project" value="UniProtKB-EC"/>
</dbReference>
<dbReference type="InterPro" id="IPR002501">
    <property type="entry name" value="PsdUridine_synth_N"/>
</dbReference>
<comment type="catalytic activity">
    <reaction evidence="1 5">
        <text>uridine(55) in tRNA = pseudouridine(55) in tRNA</text>
        <dbReference type="Rhea" id="RHEA:42532"/>
        <dbReference type="Rhea" id="RHEA-COMP:10101"/>
        <dbReference type="Rhea" id="RHEA-COMP:10102"/>
        <dbReference type="ChEBI" id="CHEBI:65314"/>
        <dbReference type="ChEBI" id="CHEBI:65315"/>
        <dbReference type="EC" id="5.4.99.25"/>
    </reaction>
</comment>
<dbReference type="Proteomes" id="UP000255335">
    <property type="component" value="Unassembled WGS sequence"/>
</dbReference>
<dbReference type="HAMAP" id="MF_01080">
    <property type="entry name" value="TruB_bact"/>
    <property type="match status" value="1"/>
</dbReference>